<protein>
    <recommendedName>
        <fullName evidence="1">J domain-containing protein</fullName>
    </recommendedName>
</protein>
<proteinExistence type="predicted"/>
<keyword evidence="3" id="KW-1185">Reference proteome</keyword>
<reference evidence="2" key="1">
    <citation type="submission" date="2020-05" db="EMBL/GenBank/DDBJ databases">
        <title>Phylogenomic resolution of chytrid fungi.</title>
        <authorList>
            <person name="Stajich J.E."/>
            <person name="Amses K."/>
            <person name="Simmons R."/>
            <person name="Seto K."/>
            <person name="Myers J."/>
            <person name="Bonds A."/>
            <person name="Quandt C.A."/>
            <person name="Barry K."/>
            <person name="Liu P."/>
            <person name="Grigoriev I."/>
            <person name="Longcore J.E."/>
            <person name="James T.Y."/>
        </authorList>
    </citation>
    <scope>NUCLEOTIDE SEQUENCE</scope>
    <source>
        <strain evidence="2">PLAUS21</strain>
    </source>
</reference>
<sequence length="364" mass="40640">MSYYDLLQVPADASAATIKKAYYISAMKYHPDKNLDDPTADEKFKQISEAYQGNWILILVLSDPQKRAFYNRHGKGAASSDNVFVDPEQFFKQQFGGEKFVSIIGEISIARDFKEAMGGDQGNSSPITPEERIAQRKSRVSRLVSNLVSKLALYTDAFPSPSIDSPPVGTTMEHLAKEALNSFRIISQIEVDSLKDESYGIELLHAIGYTYCLKADQWLAIIDSNGNVFNRTWGFGSRFVNGFREKAHIISETVGTVKTAFDLQSSFTKLQNLEKKAEGEGEENAVQKELTDEERELKAKLEHEAASKGMEALWRGSKLEVEAVVREVCDATLGDESVSTEVRRRRAVALRVLGEVYEKATKAE</sequence>
<dbReference type="Pfam" id="PF00226">
    <property type="entry name" value="DnaJ"/>
    <property type="match status" value="1"/>
</dbReference>
<evidence type="ECO:0000313" key="3">
    <source>
        <dbReference type="Proteomes" id="UP001210925"/>
    </source>
</evidence>
<name>A0AAD5YA17_9FUNG</name>
<accession>A0AAD5YA17</accession>
<dbReference type="SMART" id="SM00271">
    <property type="entry name" value="DnaJ"/>
    <property type="match status" value="1"/>
</dbReference>
<dbReference type="Gene3D" id="1.10.287.110">
    <property type="entry name" value="DnaJ domain"/>
    <property type="match status" value="1"/>
</dbReference>
<feature type="domain" description="J" evidence="1">
    <location>
        <begin position="2"/>
        <end position="74"/>
    </location>
</feature>
<gene>
    <name evidence="2" type="ORF">HK103_000927</name>
</gene>
<comment type="caution">
    <text evidence="2">The sequence shown here is derived from an EMBL/GenBank/DDBJ whole genome shotgun (WGS) entry which is preliminary data.</text>
</comment>
<dbReference type="PANTHER" id="PTHR44924">
    <property type="entry name" value="DNAJ SUBFAMILY A MEMBER 2"/>
    <property type="match status" value="1"/>
</dbReference>
<dbReference type="Proteomes" id="UP001210925">
    <property type="component" value="Unassembled WGS sequence"/>
</dbReference>
<dbReference type="InterPro" id="IPR026894">
    <property type="entry name" value="DnaJ_X"/>
</dbReference>
<dbReference type="PRINTS" id="PR00625">
    <property type="entry name" value="JDOMAIN"/>
</dbReference>
<evidence type="ECO:0000313" key="2">
    <source>
        <dbReference type="EMBL" id="KAJ3260292.1"/>
    </source>
</evidence>
<organism evidence="2 3">
    <name type="scientific">Boothiomyces macroporosus</name>
    <dbReference type="NCBI Taxonomy" id="261099"/>
    <lineage>
        <taxon>Eukaryota</taxon>
        <taxon>Fungi</taxon>
        <taxon>Fungi incertae sedis</taxon>
        <taxon>Chytridiomycota</taxon>
        <taxon>Chytridiomycota incertae sedis</taxon>
        <taxon>Chytridiomycetes</taxon>
        <taxon>Rhizophydiales</taxon>
        <taxon>Terramycetaceae</taxon>
        <taxon>Boothiomyces</taxon>
    </lineage>
</organism>
<dbReference type="PROSITE" id="PS50076">
    <property type="entry name" value="DNAJ_2"/>
    <property type="match status" value="1"/>
</dbReference>
<dbReference type="SUPFAM" id="SSF46565">
    <property type="entry name" value="Chaperone J-domain"/>
    <property type="match status" value="1"/>
</dbReference>
<evidence type="ECO:0000259" key="1">
    <source>
        <dbReference type="PROSITE" id="PS50076"/>
    </source>
</evidence>
<dbReference type="InterPro" id="IPR001623">
    <property type="entry name" value="DnaJ_domain"/>
</dbReference>
<dbReference type="PANTHER" id="PTHR44924:SF1">
    <property type="entry name" value="DNAJ SUBFAMILY A MEMBER 2"/>
    <property type="match status" value="1"/>
</dbReference>
<dbReference type="InterPro" id="IPR036869">
    <property type="entry name" value="J_dom_sf"/>
</dbReference>
<dbReference type="EMBL" id="JADGKB010000012">
    <property type="protein sequence ID" value="KAJ3260292.1"/>
    <property type="molecule type" value="Genomic_DNA"/>
</dbReference>
<dbReference type="CDD" id="cd06257">
    <property type="entry name" value="DnaJ"/>
    <property type="match status" value="1"/>
</dbReference>
<dbReference type="AlphaFoldDB" id="A0AAD5YA17"/>
<dbReference type="Pfam" id="PF14308">
    <property type="entry name" value="DnaJ-X"/>
    <property type="match status" value="1"/>
</dbReference>